<comment type="caution">
    <text evidence="1">The sequence shown here is derived from an EMBL/GenBank/DDBJ whole genome shotgun (WGS) entry which is preliminary data.</text>
</comment>
<dbReference type="Pfam" id="PF09438">
    <property type="entry name" value="DUF2017"/>
    <property type="match status" value="1"/>
</dbReference>
<sequence>MATGFKLTRKGITAQLEPGERSLLRGLFADIITMLEPRTPASEDPLAAMVGLDTSAEAPEDPALLRLLPNAVAENDADALEFRRLTERSLREVKTGSLRAASLALESSPLHLDNEQARHFAQALNDVRLVLGSRLGLKTDADAEALHDITEPGDAQDVDQYLALVYNFVTWLQETLMKALLDSLPRR</sequence>
<dbReference type="RefSeq" id="WP_152227032.1">
    <property type="nucleotide sequence ID" value="NZ_BAAALV010000002.1"/>
</dbReference>
<evidence type="ECO:0000313" key="2">
    <source>
        <dbReference type="Proteomes" id="UP001500784"/>
    </source>
</evidence>
<reference evidence="1 2" key="1">
    <citation type="journal article" date="2019" name="Int. J. Syst. Evol. Microbiol.">
        <title>The Global Catalogue of Microorganisms (GCM) 10K type strain sequencing project: providing services to taxonomists for standard genome sequencing and annotation.</title>
        <authorList>
            <consortium name="The Broad Institute Genomics Platform"/>
            <consortium name="The Broad Institute Genome Sequencing Center for Infectious Disease"/>
            <person name="Wu L."/>
            <person name="Ma J."/>
        </authorList>
    </citation>
    <scope>NUCLEOTIDE SEQUENCE [LARGE SCALE GENOMIC DNA]</scope>
    <source>
        <strain evidence="1 2">JCM 13316</strain>
    </source>
</reference>
<dbReference type="EMBL" id="BAAALV010000002">
    <property type="protein sequence ID" value="GAA1914860.1"/>
    <property type="molecule type" value="Genomic_DNA"/>
</dbReference>
<keyword evidence="2" id="KW-1185">Reference proteome</keyword>
<dbReference type="InterPro" id="IPR018561">
    <property type="entry name" value="AosR"/>
</dbReference>
<proteinExistence type="predicted"/>
<accession>A0ABN2P7Z7</accession>
<organism evidence="1 2">
    <name type="scientific">Arthrobacter gandavensis</name>
    <dbReference type="NCBI Taxonomy" id="169960"/>
    <lineage>
        <taxon>Bacteria</taxon>
        <taxon>Bacillati</taxon>
        <taxon>Actinomycetota</taxon>
        <taxon>Actinomycetes</taxon>
        <taxon>Micrococcales</taxon>
        <taxon>Micrococcaceae</taxon>
        <taxon>Arthrobacter</taxon>
    </lineage>
</organism>
<evidence type="ECO:0000313" key="1">
    <source>
        <dbReference type="EMBL" id="GAA1914860.1"/>
    </source>
</evidence>
<gene>
    <name evidence="1" type="ORF">GCM10009688_19740</name>
</gene>
<protein>
    <submittedName>
        <fullName evidence="1">DUF2017 domain-containing protein</fullName>
    </submittedName>
</protein>
<name>A0ABN2P7Z7_9MICC</name>
<dbReference type="Proteomes" id="UP001500784">
    <property type="component" value="Unassembled WGS sequence"/>
</dbReference>